<reference evidence="2 3" key="1">
    <citation type="journal article" date="2015" name="Genome Announc.">
        <title>Genome Sequence of Lactobacillus curieae CCTCC M 2011381T, a Novel Producer of Gamma-aminobutyric Acid.</title>
        <authorList>
            <person name="Wang Y."/>
            <person name="Wang Y."/>
            <person name="Lang C."/>
            <person name="Wei D."/>
            <person name="Xu P."/>
            <person name="Xie J."/>
        </authorList>
    </citation>
    <scope>NUCLEOTIDE SEQUENCE [LARGE SCALE GENOMIC DNA]</scope>
    <source>
        <strain evidence="2 3">CCTCC M 2011381</strain>
    </source>
</reference>
<evidence type="ECO:0000313" key="2">
    <source>
        <dbReference type="EMBL" id="AQW20958.1"/>
    </source>
</evidence>
<dbReference type="Proteomes" id="UP000030361">
    <property type="component" value="Chromosome"/>
</dbReference>
<organism evidence="2 3">
    <name type="scientific">Lentilactobacillus curieae</name>
    <dbReference type="NCBI Taxonomy" id="1138822"/>
    <lineage>
        <taxon>Bacteria</taxon>
        <taxon>Bacillati</taxon>
        <taxon>Bacillota</taxon>
        <taxon>Bacilli</taxon>
        <taxon>Lactobacillales</taxon>
        <taxon>Lactobacillaceae</taxon>
        <taxon>Lentilactobacillus</taxon>
    </lineage>
</organism>
<feature type="transmembrane region" description="Helical" evidence="1">
    <location>
        <begin position="12"/>
        <end position="31"/>
    </location>
</feature>
<dbReference type="KEGG" id="lcu:PL11_003020"/>
<dbReference type="RefSeq" id="WP_035166278.1">
    <property type="nucleotide sequence ID" value="NZ_CP018906.1"/>
</dbReference>
<feature type="transmembrane region" description="Helical" evidence="1">
    <location>
        <begin position="190"/>
        <end position="212"/>
    </location>
</feature>
<sequence>MSSLFVRDGIAIKKLAMAFIISFLAMLDPMLFGATGLYITMAIIGVNMEFITLFLISSDQENNGLKFLFTTPITRKQYVTEKFSILLALMIDSFVLTIIAMYIFHNLLNWSVEEQSLINQIALVCMAITVVGFALIPLQIKFGPTKTQMFVSGIGAAVVLILGLASWIFTKTDFGQNAWDKLMELYIDDGFTPFMIAAGLVTIVILALTYWASLRSVERLEF</sequence>
<evidence type="ECO:0000313" key="3">
    <source>
        <dbReference type="Proteomes" id="UP000030361"/>
    </source>
</evidence>
<accession>A0A1S6QH70</accession>
<keyword evidence="1" id="KW-1133">Transmembrane helix</keyword>
<feature type="transmembrane region" description="Helical" evidence="1">
    <location>
        <begin position="150"/>
        <end position="170"/>
    </location>
</feature>
<dbReference type="InterPro" id="IPR025699">
    <property type="entry name" value="ABC2_memb-like"/>
</dbReference>
<evidence type="ECO:0008006" key="4">
    <source>
        <dbReference type="Google" id="ProtNLM"/>
    </source>
</evidence>
<feature type="transmembrane region" description="Helical" evidence="1">
    <location>
        <begin position="83"/>
        <end position="105"/>
    </location>
</feature>
<feature type="transmembrane region" description="Helical" evidence="1">
    <location>
        <begin position="117"/>
        <end position="138"/>
    </location>
</feature>
<protein>
    <recommendedName>
        <fullName evidence="4">ABC-2 transporter permease</fullName>
    </recommendedName>
</protein>
<gene>
    <name evidence="2" type="ORF">PL11_003020</name>
</gene>
<dbReference type="OrthoDB" id="2313863at2"/>
<keyword evidence="1" id="KW-0812">Transmembrane</keyword>
<proteinExistence type="predicted"/>
<keyword evidence="3" id="KW-1185">Reference proteome</keyword>
<dbReference type="EMBL" id="CP018906">
    <property type="protein sequence ID" value="AQW20958.1"/>
    <property type="molecule type" value="Genomic_DNA"/>
</dbReference>
<evidence type="ECO:0000256" key="1">
    <source>
        <dbReference type="SAM" id="Phobius"/>
    </source>
</evidence>
<dbReference type="AlphaFoldDB" id="A0A1S6QH70"/>
<dbReference type="eggNOG" id="ENOG5030BM7">
    <property type="taxonomic scope" value="Bacteria"/>
</dbReference>
<name>A0A1S6QH70_9LACO</name>
<keyword evidence="1" id="KW-0472">Membrane</keyword>
<dbReference type="Pfam" id="PF13346">
    <property type="entry name" value="ABC2_membrane_5"/>
    <property type="match status" value="1"/>
</dbReference>